<accession>E3MWJ4</accession>
<evidence type="ECO:0000313" key="15">
    <source>
        <dbReference type="EMBL" id="EFP10641.1"/>
    </source>
</evidence>
<dbReference type="Pfam" id="PF00097">
    <property type="entry name" value="zf-C3HC4"/>
    <property type="match status" value="1"/>
</dbReference>
<keyword evidence="5" id="KW-0808">Transferase</keyword>
<comment type="catalytic activity">
    <reaction evidence="1">
        <text>S-ubiquitinyl-[E2 ubiquitin-conjugating enzyme]-L-cysteine + [acceptor protein]-L-lysine = [E2 ubiquitin-conjugating enzyme]-L-cysteine + N(6)-ubiquitinyl-[acceptor protein]-L-lysine.</text>
        <dbReference type="EC" id="2.3.2.27"/>
    </reaction>
</comment>
<keyword evidence="6" id="KW-0479">Metal-binding</keyword>
<keyword evidence="7 11" id="KW-0863">Zinc-finger</keyword>
<dbReference type="GO" id="GO:0005783">
    <property type="term" value="C:endoplasmic reticulum"/>
    <property type="evidence" value="ECO:0007669"/>
    <property type="project" value="InterPro"/>
</dbReference>
<dbReference type="GO" id="GO:0061630">
    <property type="term" value="F:ubiquitin protein ligase activity"/>
    <property type="evidence" value="ECO:0007669"/>
    <property type="project" value="UniProtKB-EC"/>
</dbReference>
<dbReference type="GO" id="GO:0006511">
    <property type="term" value="P:ubiquitin-dependent protein catabolic process"/>
    <property type="evidence" value="ECO:0007669"/>
    <property type="project" value="EnsemblMetazoa"/>
</dbReference>
<feature type="domain" description="RING-type" evidence="14">
    <location>
        <begin position="69"/>
        <end position="110"/>
    </location>
</feature>
<dbReference type="GO" id="GO:0008270">
    <property type="term" value="F:zinc ion binding"/>
    <property type="evidence" value="ECO:0007669"/>
    <property type="project" value="UniProtKB-KW"/>
</dbReference>
<dbReference type="InParanoid" id="E3MWJ4"/>
<reference evidence="15" key="1">
    <citation type="submission" date="2007-07" db="EMBL/GenBank/DDBJ databases">
        <title>PCAP assembly of the Caenorhabditis remanei genome.</title>
        <authorList>
            <consortium name="The Caenorhabditis remanei Sequencing Consortium"/>
            <person name="Wilson R.K."/>
        </authorList>
    </citation>
    <scope>NUCLEOTIDE SEQUENCE [LARGE SCALE GENOMIC DNA]</scope>
    <source>
        <strain evidence="15">PB4641</strain>
    </source>
</reference>
<evidence type="ECO:0000256" key="6">
    <source>
        <dbReference type="ARBA" id="ARBA00022723"/>
    </source>
</evidence>
<evidence type="ECO:0000256" key="4">
    <source>
        <dbReference type="ARBA" id="ARBA00012483"/>
    </source>
</evidence>
<comment type="subcellular location">
    <subcellularLocation>
        <location evidence="2">Endomembrane system</location>
    </subcellularLocation>
</comment>
<dbReference type="AlphaFoldDB" id="E3MWJ4"/>
<dbReference type="GO" id="GO:0040039">
    <property type="term" value="P:inductive cell migration"/>
    <property type="evidence" value="ECO:0007669"/>
    <property type="project" value="EnsemblMetazoa"/>
</dbReference>
<dbReference type="GO" id="GO:0055120">
    <property type="term" value="C:striated muscle dense body"/>
    <property type="evidence" value="ECO:0007669"/>
    <property type="project" value="EnsemblMetazoa"/>
</dbReference>
<dbReference type="InterPro" id="IPR001841">
    <property type="entry name" value="Znf_RING"/>
</dbReference>
<dbReference type="OMA" id="RPNRQTC"/>
<feature type="compositionally biased region" description="Gly residues" evidence="12">
    <location>
        <begin position="219"/>
        <end position="228"/>
    </location>
</feature>
<dbReference type="OrthoDB" id="302966at2759"/>
<evidence type="ECO:0000256" key="7">
    <source>
        <dbReference type="ARBA" id="ARBA00022771"/>
    </source>
</evidence>
<dbReference type="GO" id="GO:0030054">
    <property type="term" value="C:cell junction"/>
    <property type="evidence" value="ECO:0007669"/>
    <property type="project" value="EnsemblMetazoa"/>
</dbReference>
<feature type="transmembrane region" description="Helical" evidence="13">
    <location>
        <begin position="259"/>
        <end position="277"/>
    </location>
</feature>
<evidence type="ECO:0000256" key="9">
    <source>
        <dbReference type="ARBA" id="ARBA00022833"/>
    </source>
</evidence>
<feature type="transmembrane region" description="Helical" evidence="13">
    <location>
        <begin position="6"/>
        <end position="31"/>
    </location>
</feature>
<evidence type="ECO:0000256" key="5">
    <source>
        <dbReference type="ARBA" id="ARBA00022679"/>
    </source>
</evidence>
<dbReference type="EC" id="2.3.2.27" evidence="4"/>
<keyword evidence="16" id="KW-1185">Reference proteome</keyword>
<organism evidence="16">
    <name type="scientific">Caenorhabditis remanei</name>
    <name type="common">Caenorhabditis vulgaris</name>
    <dbReference type="NCBI Taxonomy" id="31234"/>
    <lineage>
        <taxon>Eukaryota</taxon>
        <taxon>Metazoa</taxon>
        <taxon>Ecdysozoa</taxon>
        <taxon>Nematoda</taxon>
        <taxon>Chromadorea</taxon>
        <taxon>Rhabditida</taxon>
        <taxon>Rhabditina</taxon>
        <taxon>Rhabditomorpha</taxon>
        <taxon>Rhabditoidea</taxon>
        <taxon>Rhabditidae</taxon>
        <taxon>Peloderinae</taxon>
        <taxon>Caenorhabditis</taxon>
    </lineage>
</organism>
<dbReference type="FunFam" id="3.30.40.10:FF:000062">
    <property type="entry name" value="E3 ubiquitin-protein ligase RNF185"/>
    <property type="match status" value="1"/>
</dbReference>
<protein>
    <recommendedName>
        <fullName evidence="4">RING-type E3 ubiquitin transferase</fullName>
        <ecNumber evidence="4">2.3.2.27</ecNumber>
    </recommendedName>
</protein>
<evidence type="ECO:0000256" key="10">
    <source>
        <dbReference type="ARBA" id="ARBA00023136"/>
    </source>
</evidence>
<evidence type="ECO:0000256" key="3">
    <source>
        <dbReference type="ARBA" id="ARBA00004906"/>
    </source>
</evidence>
<evidence type="ECO:0000313" key="16">
    <source>
        <dbReference type="Proteomes" id="UP000008281"/>
    </source>
</evidence>
<dbReference type="GO" id="GO:0018996">
    <property type="term" value="P:molting cycle, collagen and cuticulin-based cuticle"/>
    <property type="evidence" value="ECO:0007669"/>
    <property type="project" value="EnsemblMetazoa"/>
</dbReference>
<gene>
    <name evidence="15" type="primary">Cre-rnf-5</name>
    <name evidence="15" type="ORF">CRE_01119</name>
</gene>
<feature type="region of interest" description="Disordered" evidence="12">
    <location>
        <begin position="219"/>
        <end position="251"/>
    </location>
</feature>
<feature type="transmembrane region" description="Helical" evidence="13">
    <location>
        <begin position="185"/>
        <end position="208"/>
    </location>
</feature>
<feature type="compositionally biased region" description="Basic and acidic residues" evidence="12">
    <location>
        <begin position="127"/>
        <end position="136"/>
    </location>
</feature>
<dbReference type="PROSITE" id="PS50089">
    <property type="entry name" value="ZF_RING_2"/>
    <property type="match status" value="1"/>
</dbReference>
<evidence type="ECO:0000256" key="1">
    <source>
        <dbReference type="ARBA" id="ARBA00000900"/>
    </source>
</evidence>
<evidence type="ECO:0000256" key="13">
    <source>
        <dbReference type="SAM" id="Phobius"/>
    </source>
</evidence>
<dbReference type="Proteomes" id="UP000008281">
    <property type="component" value="Unassembled WGS sequence"/>
</dbReference>
<dbReference type="SUPFAM" id="SSF57850">
    <property type="entry name" value="RING/U-box"/>
    <property type="match status" value="1"/>
</dbReference>
<keyword evidence="8" id="KW-0833">Ubl conjugation pathway</keyword>
<dbReference type="PANTHER" id="PTHR12313">
    <property type="entry name" value="E3 UBIQUITIN-PROTEIN LIGASE RNF5-RELATED"/>
    <property type="match status" value="1"/>
</dbReference>
<dbReference type="SMART" id="SM00184">
    <property type="entry name" value="RING"/>
    <property type="match status" value="1"/>
</dbReference>
<keyword evidence="9" id="KW-0862">Zinc</keyword>
<comment type="pathway">
    <text evidence="3">Protein modification; protein ubiquitination.</text>
</comment>
<dbReference type="GO" id="GO:0055002">
    <property type="term" value="P:striated muscle cell development"/>
    <property type="evidence" value="ECO:0007669"/>
    <property type="project" value="EnsemblMetazoa"/>
</dbReference>
<evidence type="ECO:0000259" key="14">
    <source>
        <dbReference type="PROSITE" id="PS50089"/>
    </source>
</evidence>
<dbReference type="HOGENOM" id="CLU_055198_2_2_1"/>
<dbReference type="STRING" id="31234.E3MWJ4"/>
<proteinExistence type="predicted"/>
<dbReference type="InterPro" id="IPR013083">
    <property type="entry name" value="Znf_RING/FYVE/PHD"/>
</dbReference>
<dbReference type="InterPro" id="IPR045103">
    <property type="entry name" value="RNF5/RNF185-like"/>
</dbReference>
<evidence type="ECO:0000256" key="11">
    <source>
        <dbReference type="PROSITE-ProRule" id="PRU00175"/>
    </source>
</evidence>
<sequence length="278" mass="30042">MKVQLFIFPLYFFAISLLSQFLVLFASFIPLSPFIQKFIKNLQMASETTVPNQEPHSSSNKDESARFECNICLDAAKDAVVSLCGHLFCWPCLSQWLDTRPNNQVCPVCKSAIDGSKVVPIYGRGGDSSDPREKIPPRPKGQRTEPPPQSFGGFNWGAFNDGGMMGGGGGHNVHFSFGIGTVNGLFPLMFMLPFIQGIFPLSFVASLFGGLGAGNGQNNQAGGGGDGAAGHEHSHGQANRGAHGDPAQSGSRMAQEEEYLSNIFKYIGIFMLVWLLFV</sequence>
<dbReference type="PROSITE" id="PS00518">
    <property type="entry name" value="ZF_RING_1"/>
    <property type="match status" value="1"/>
</dbReference>
<dbReference type="InterPro" id="IPR018957">
    <property type="entry name" value="Znf_C3HC4_RING-type"/>
</dbReference>
<keyword evidence="13" id="KW-0812">Transmembrane</keyword>
<dbReference type="GO" id="GO:0005634">
    <property type="term" value="C:nucleus"/>
    <property type="evidence" value="ECO:0007669"/>
    <property type="project" value="EnsemblMetazoa"/>
</dbReference>
<name>E3MWJ4_CAERE</name>
<dbReference type="Gene3D" id="3.30.40.10">
    <property type="entry name" value="Zinc/RING finger domain, C3HC4 (zinc finger)"/>
    <property type="match status" value="1"/>
</dbReference>
<evidence type="ECO:0000256" key="8">
    <source>
        <dbReference type="ARBA" id="ARBA00022786"/>
    </source>
</evidence>
<feature type="region of interest" description="Disordered" evidence="12">
    <location>
        <begin position="120"/>
        <end position="152"/>
    </location>
</feature>
<dbReference type="InterPro" id="IPR017907">
    <property type="entry name" value="Znf_RING_CS"/>
</dbReference>
<evidence type="ECO:0000256" key="2">
    <source>
        <dbReference type="ARBA" id="ARBA00004308"/>
    </source>
</evidence>
<dbReference type="UniPathway" id="UPA00143"/>
<dbReference type="GO" id="GO:0016567">
    <property type="term" value="P:protein ubiquitination"/>
    <property type="evidence" value="ECO:0007669"/>
    <property type="project" value="UniProtKB-UniPathway"/>
</dbReference>
<keyword evidence="10 13" id="KW-0472">Membrane</keyword>
<dbReference type="FunCoup" id="E3MWJ4">
    <property type="interactions" value="1575"/>
</dbReference>
<evidence type="ECO:0000256" key="12">
    <source>
        <dbReference type="SAM" id="MobiDB-lite"/>
    </source>
</evidence>
<dbReference type="CDD" id="cd16744">
    <property type="entry name" value="RING-HC_RNF185"/>
    <property type="match status" value="1"/>
</dbReference>
<dbReference type="eggNOG" id="KOG0823">
    <property type="taxonomic scope" value="Eukaryota"/>
</dbReference>
<dbReference type="EMBL" id="DS268487">
    <property type="protein sequence ID" value="EFP10641.1"/>
    <property type="molecule type" value="Genomic_DNA"/>
</dbReference>
<keyword evidence="13" id="KW-1133">Transmembrane helix</keyword>